<organism evidence="1 2">
    <name type="scientific">Prevotella aff. ruminicola Tc2-24</name>
    <dbReference type="NCBI Taxonomy" id="81582"/>
    <lineage>
        <taxon>Bacteria</taxon>
        <taxon>Pseudomonadati</taxon>
        <taxon>Bacteroidota</taxon>
        <taxon>Bacteroidia</taxon>
        <taxon>Bacteroidales</taxon>
        <taxon>Prevotellaceae</taxon>
        <taxon>Prevotella</taxon>
    </lineage>
</organism>
<dbReference type="Proteomes" id="UP000199373">
    <property type="component" value="Unassembled WGS sequence"/>
</dbReference>
<reference evidence="1 2" key="1">
    <citation type="submission" date="2016-10" db="EMBL/GenBank/DDBJ databases">
        <authorList>
            <person name="de Groot N.N."/>
        </authorList>
    </citation>
    <scope>NUCLEOTIDE SEQUENCE [LARGE SCALE GENOMIC DNA]</scope>
    <source>
        <strain evidence="1 2">TC2-24</strain>
    </source>
</reference>
<keyword evidence="2" id="KW-1185">Reference proteome</keyword>
<dbReference type="AlphaFoldDB" id="A0A1I0PH16"/>
<evidence type="ECO:0000313" key="1">
    <source>
        <dbReference type="EMBL" id="SEW13687.1"/>
    </source>
</evidence>
<protein>
    <submittedName>
        <fullName evidence="1">Uncharacterized protein</fullName>
    </submittedName>
</protein>
<gene>
    <name evidence="1" type="ORF">SAMN04487850_1760</name>
</gene>
<evidence type="ECO:0000313" key="2">
    <source>
        <dbReference type="Proteomes" id="UP000199373"/>
    </source>
</evidence>
<proteinExistence type="predicted"/>
<sequence length="68" mass="7906">MFINFRFMKDSIFKFIEQNDAHEKFDQHLTNDAMGQIMGGRMQKPCGPWSDCDAWHCGPDCTCRSNLC</sequence>
<accession>A0A1I0PH16</accession>
<dbReference type="EMBL" id="FOIQ01000004">
    <property type="protein sequence ID" value="SEW13687.1"/>
    <property type="molecule type" value="Genomic_DNA"/>
</dbReference>
<name>A0A1I0PH16_9BACT</name>